<dbReference type="Pfam" id="PF00005">
    <property type="entry name" value="ABC_tran"/>
    <property type="match status" value="2"/>
</dbReference>
<dbReference type="FunFam" id="3.40.50.300:FF:000549">
    <property type="entry name" value="ABC transporter ATP-binding protein arb1"/>
    <property type="match status" value="1"/>
</dbReference>
<feature type="domain" description="ABC transporter" evidence="6">
    <location>
        <begin position="551"/>
        <end position="775"/>
    </location>
</feature>
<evidence type="ECO:0000313" key="8">
    <source>
        <dbReference type="EMBL" id="CAD9232781.1"/>
    </source>
</evidence>
<evidence type="ECO:0000256" key="4">
    <source>
        <dbReference type="ARBA" id="ARBA00022840"/>
    </source>
</evidence>
<keyword evidence="4" id="KW-0067">ATP-binding</keyword>
<evidence type="ECO:0000313" key="7">
    <source>
        <dbReference type="EMBL" id="CAD9232780.1"/>
    </source>
</evidence>
<feature type="compositionally biased region" description="Basic and acidic residues" evidence="5">
    <location>
        <begin position="1"/>
        <end position="42"/>
    </location>
</feature>
<evidence type="ECO:0000259" key="6">
    <source>
        <dbReference type="PROSITE" id="PS50893"/>
    </source>
</evidence>
<dbReference type="EMBL" id="HBGH01008877">
    <property type="protein sequence ID" value="CAD9232780.1"/>
    <property type="molecule type" value="Transcribed_RNA"/>
</dbReference>
<dbReference type="GO" id="GO:0005524">
    <property type="term" value="F:ATP binding"/>
    <property type="evidence" value="ECO:0007669"/>
    <property type="project" value="UniProtKB-KW"/>
</dbReference>
<gene>
    <name evidence="7" type="ORF">CCAE0312_LOCUS4865</name>
    <name evidence="8" type="ORF">CCAE0312_LOCUS4866</name>
</gene>
<dbReference type="InterPro" id="IPR003593">
    <property type="entry name" value="AAA+_ATPase"/>
</dbReference>
<dbReference type="AlphaFoldDB" id="A0A6T6CA71"/>
<protein>
    <recommendedName>
        <fullName evidence="1">Probable ATP-dependent transporter ycf16</fullName>
    </recommendedName>
</protein>
<feature type="region of interest" description="Disordered" evidence="5">
    <location>
        <begin position="1"/>
        <end position="195"/>
    </location>
</feature>
<dbReference type="EMBL" id="HBGH01008878">
    <property type="protein sequence ID" value="CAD9232781.1"/>
    <property type="molecule type" value="Transcribed_RNA"/>
</dbReference>
<evidence type="ECO:0000256" key="5">
    <source>
        <dbReference type="SAM" id="MobiDB-lite"/>
    </source>
</evidence>
<dbReference type="InterPro" id="IPR027417">
    <property type="entry name" value="P-loop_NTPase"/>
</dbReference>
<dbReference type="GO" id="GO:0016887">
    <property type="term" value="F:ATP hydrolysis activity"/>
    <property type="evidence" value="ECO:0007669"/>
    <property type="project" value="InterPro"/>
</dbReference>
<dbReference type="PROSITE" id="PS00211">
    <property type="entry name" value="ABC_TRANSPORTER_1"/>
    <property type="match status" value="1"/>
</dbReference>
<dbReference type="SMART" id="SM00382">
    <property type="entry name" value="AAA"/>
    <property type="match status" value="2"/>
</dbReference>
<dbReference type="CDD" id="cd03221">
    <property type="entry name" value="ABCF_EF-3"/>
    <property type="match status" value="2"/>
</dbReference>
<reference evidence="8" key="1">
    <citation type="submission" date="2021-01" db="EMBL/GenBank/DDBJ databases">
        <authorList>
            <person name="Corre E."/>
            <person name="Pelletier E."/>
            <person name="Niang G."/>
            <person name="Scheremetjew M."/>
            <person name="Finn R."/>
            <person name="Kale V."/>
            <person name="Holt S."/>
            <person name="Cochrane G."/>
            <person name="Meng A."/>
            <person name="Brown T."/>
            <person name="Cohen L."/>
        </authorList>
    </citation>
    <scope>NUCLEOTIDE SEQUENCE</scope>
    <source>
        <strain evidence="8">SAG 36.94</strain>
    </source>
</reference>
<evidence type="ECO:0000256" key="3">
    <source>
        <dbReference type="ARBA" id="ARBA00022741"/>
    </source>
</evidence>
<evidence type="ECO:0000256" key="1">
    <source>
        <dbReference type="ARBA" id="ARBA00014334"/>
    </source>
</evidence>
<proteinExistence type="predicted"/>
<dbReference type="FunFam" id="3.40.50.300:FF:000011">
    <property type="entry name" value="Putative ABC transporter ATP-binding component"/>
    <property type="match status" value="1"/>
</dbReference>
<evidence type="ECO:0000256" key="2">
    <source>
        <dbReference type="ARBA" id="ARBA00022737"/>
    </source>
</evidence>
<feature type="compositionally biased region" description="Basic and acidic residues" evidence="5">
    <location>
        <begin position="128"/>
        <end position="138"/>
    </location>
</feature>
<feature type="compositionally biased region" description="Basic and acidic residues" evidence="5">
    <location>
        <begin position="150"/>
        <end position="184"/>
    </location>
</feature>
<dbReference type="PROSITE" id="PS50893">
    <property type="entry name" value="ABC_TRANSPORTER_2"/>
    <property type="match status" value="2"/>
</dbReference>
<name>A0A6T6CA71_9RHOD</name>
<sequence length="778" mass="86647">MGGDGGSERGEVRVKKVKKKVEGDVGETKAEKVGLSREEDRKARKGAAMGSSGVGKGASLGVVGSVEPQKSTKEKGSLPGARSGESKKAVKVAKGAPRGPSAASKKLTAPKEDYLAGLDLPSSDSDEDMRLREERGSESDEGEVPGGAGKSEEEVAKEAAAERRRAENTQRKAAEKLRRKEEMQKAQSEAARADALKEDPFAIDVAFEGNSADLGESAEAQRDIIVRNITLRVKGRVLLDKTDLTIAHGRRYCLVGPNGKGKSTLMRLVGHRKLPVPNGIDVLLVEQEMDGDDRSAIQAVVEADEKLMALRAEERNLMALSQSEQDDQAFRMTEVYDQLKELGSEVAESRAAKILAGLGFTPAMQGRPTKSFSGGWRMRISLARALFIQPTLLLLDEPTNHLDLRAVLWLEEYLMKWKKTLVVVSHDRDFLDSVATDVIHLFSERLHYYRGNFEQFQEMYEQRRSVAQKAWERYEKDLRKAGTSKEKQDKVRASVKQQMQHKQPKKKKSAMKDGMAAVEDIEDRKDEPVRWSDYVVRFHFPEPTELPAPLLQIIDGEFQYPGREDFALKNLNVGVDMGTRVAIVGPNGAGKSTLMNLLAGDLLLTSGDFRRSHKLRIGRYSQHFVDVLAMDVSPVQYLLERFPESEMTQHDMRGLLGRFGLSGENHLKPIVKLSGGQKARTVFASIYLSEPHILLFDEPTNHLDMESIDALADALSEFDGGVVLVSHDSRVISRMMDDDELRTEIWVVDDGTVTKYPGSFEDFREDLIREIQEEQEDL</sequence>
<feature type="domain" description="ABC transporter" evidence="6">
    <location>
        <begin position="224"/>
        <end position="468"/>
    </location>
</feature>
<keyword evidence="3" id="KW-0547">Nucleotide-binding</keyword>
<dbReference type="InterPro" id="IPR003439">
    <property type="entry name" value="ABC_transporter-like_ATP-bd"/>
</dbReference>
<dbReference type="Gene3D" id="3.40.50.300">
    <property type="entry name" value="P-loop containing nucleotide triphosphate hydrolases"/>
    <property type="match status" value="2"/>
</dbReference>
<dbReference type="PANTHER" id="PTHR19211:SF14">
    <property type="entry name" value="ATP-BINDING CASSETTE SUB-FAMILY F MEMBER 1"/>
    <property type="match status" value="1"/>
</dbReference>
<dbReference type="InterPro" id="IPR017871">
    <property type="entry name" value="ABC_transporter-like_CS"/>
</dbReference>
<accession>A0A6T6CA71</accession>
<dbReference type="InterPro" id="IPR050611">
    <property type="entry name" value="ABCF"/>
</dbReference>
<dbReference type="SUPFAM" id="SSF52540">
    <property type="entry name" value="P-loop containing nucleoside triphosphate hydrolases"/>
    <property type="match status" value="2"/>
</dbReference>
<organism evidence="8">
    <name type="scientific">Compsopogon caeruleus</name>
    <dbReference type="NCBI Taxonomy" id="31354"/>
    <lineage>
        <taxon>Eukaryota</taxon>
        <taxon>Rhodophyta</taxon>
        <taxon>Compsopogonophyceae</taxon>
        <taxon>Compsopogonales</taxon>
        <taxon>Compsopogonaceae</taxon>
        <taxon>Compsopogon</taxon>
    </lineage>
</organism>
<keyword evidence="2" id="KW-0677">Repeat</keyword>
<dbReference type="PANTHER" id="PTHR19211">
    <property type="entry name" value="ATP-BINDING TRANSPORT PROTEIN-RELATED"/>
    <property type="match status" value="1"/>
</dbReference>